<name>A0A1C2DNX1_9HYPH</name>
<dbReference type="Proteomes" id="UP000094412">
    <property type="component" value="Unassembled WGS sequence"/>
</dbReference>
<dbReference type="InterPro" id="IPR052553">
    <property type="entry name" value="CbiG_hydrolase"/>
</dbReference>
<dbReference type="GO" id="GO:0009236">
    <property type="term" value="P:cobalamin biosynthetic process"/>
    <property type="evidence" value="ECO:0007669"/>
    <property type="project" value="InterPro"/>
</dbReference>
<dbReference type="Gene3D" id="3.30.420.180">
    <property type="entry name" value="CobE/GbiG C-terminal domain"/>
    <property type="match status" value="1"/>
</dbReference>
<dbReference type="PANTHER" id="PTHR37477">
    <property type="entry name" value="COBALT-PRECORRIN-5A HYDROLASE"/>
    <property type="match status" value="1"/>
</dbReference>
<keyword evidence="3" id="KW-1185">Reference proteome</keyword>
<dbReference type="Pfam" id="PF01890">
    <property type="entry name" value="CbiG_C"/>
    <property type="match status" value="1"/>
</dbReference>
<sequence>MIVAGIGCRKGADTASVIAAIDAVLAGHSLDRSALSVLATTTFKKDEVGIFAAARKLGLEVIVVEVTAADEPGGEDTLTRSEISLAIAGSSSVSESAALAAAGEGARLLGPRIIVGAVTCAIATSGASA</sequence>
<dbReference type="PANTHER" id="PTHR37477:SF1">
    <property type="entry name" value="COBALT-PRECORRIN-5A HYDROLASE"/>
    <property type="match status" value="1"/>
</dbReference>
<feature type="domain" description="CobE/GbiG C-terminal" evidence="1">
    <location>
        <begin position="2"/>
        <end position="123"/>
    </location>
</feature>
<accession>A0A1C2DNX1</accession>
<comment type="caution">
    <text evidence="2">The sequence shown here is derived from an EMBL/GenBank/DDBJ whole genome shotgun (WGS) entry which is preliminary data.</text>
</comment>
<dbReference type="SUPFAM" id="SSF159664">
    <property type="entry name" value="CobE/GbiG C-terminal domain-like"/>
    <property type="match status" value="1"/>
</dbReference>
<protein>
    <submittedName>
        <fullName evidence="2">Cobalamin biosynthesis protein CbiG</fullName>
    </submittedName>
</protein>
<dbReference type="InterPro" id="IPR036518">
    <property type="entry name" value="CobE/GbiG_C_sf"/>
</dbReference>
<dbReference type="OrthoDB" id="7308095at2"/>
<dbReference type="EMBL" id="MDEO01000033">
    <property type="protein sequence ID" value="OCX16449.1"/>
    <property type="molecule type" value="Genomic_DNA"/>
</dbReference>
<organism evidence="2 3">
    <name type="scientific">Mesorhizobium hungaricum</name>
    <dbReference type="NCBI Taxonomy" id="1566387"/>
    <lineage>
        <taxon>Bacteria</taxon>
        <taxon>Pseudomonadati</taxon>
        <taxon>Pseudomonadota</taxon>
        <taxon>Alphaproteobacteria</taxon>
        <taxon>Hyphomicrobiales</taxon>
        <taxon>Phyllobacteriaceae</taxon>
        <taxon>Mesorhizobium</taxon>
    </lineage>
</organism>
<evidence type="ECO:0000313" key="3">
    <source>
        <dbReference type="Proteomes" id="UP000094412"/>
    </source>
</evidence>
<evidence type="ECO:0000313" key="2">
    <source>
        <dbReference type="EMBL" id="OCX16449.1"/>
    </source>
</evidence>
<evidence type="ECO:0000259" key="1">
    <source>
        <dbReference type="Pfam" id="PF01890"/>
    </source>
</evidence>
<gene>
    <name evidence="2" type="ORF">QV13_16665</name>
</gene>
<reference evidence="2 3" key="1">
    <citation type="submission" date="2016-08" db="EMBL/GenBank/DDBJ databases">
        <title>Whole genome sequence of Mesorhizobium sp. strain UASWS1009 isolated from industrial sewage.</title>
        <authorList>
            <person name="Crovadore J."/>
            <person name="Calmin G."/>
            <person name="Chablais R."/>
            <person name="Cochard B."/>
            <person name="Lefort F."/>
        </authorList>
    </citation>
    <scope>NUCLEOTIDE SEQUENCE [LARGE SCALE GENOMIC DNA]</scope>
    <source>
        <strain evidence="2 3">UASWS1009</strain>
    </source>
</reference>
<proteinExistence type="predicted"/>
<dbReference type="STRING" id="1566387.QV13_16665"/>
<dbReference type="InterPro" id="IPR002750">
    <property type="entry name" value="CobE/GbiG_C"/>
</dbReference>
<dbReference type="AlphaFoldDB" id="A0A1C2DNX1"/>